<dbReference type="InterPro" id="IPR011129">
    <property type="entry name" value="CSD"/>
</dbReference>
<dbReference type="SMART" id="SM00316">
    <property type="entry name" value="S1"/>
    <property type="match status" value="1"/>
</dbReference>
<dbReference type="EC" id="3.1.13.1" evidence="8"/>
<sequence>MAKTPGKQDTTSGPEQSSARKPYKRKAKSSDKATAQAYDAVEVGVDPNAAREAQKYDNPIHSREALIALLTDMAEPLNANQIARLIDIDSHEQMDALHRRLRAMERDGQLMVNRKGAYGIVERMHLLKCRVIGHRDGYGFAKPLDDPDHDDLFLSARQMDKVFDGDEVLAMITGVDRRGRAEGKIVEILERKRQRIVGRYESDAGFGLVVPEHARITHQIIIPAGCQGNAKHGQVVTAEITDFPERGKPTKGRIVEVLGDHLDPGLEIEVAIRSHDIPHEWPEEVINEAGHLEFEPLDDDKLHRVDLRALPFVTIDGEDARDFDDAVYCMSRPGGGFTLWVAIADVSHYVKPGSPLDGEAVVRGNSVYFPERVVPMLPEALSNGLCSLKPHVDRLAMVCEMAITRSGNIKSYEFYEAVIHSHARLTYTAVGEVLENGESENVPKERYQDIARLHRLYKVLRAAREARKAIDFETIETRILFDEQRKIAAIVPVFRNDAHKIIEECMLAANVATANLFEAHKLPILFRVHEGPSGERLANLRQFLDEMFLQLGGGEKPTPEHYHDLLERVKDRDDASVIQTMMLRSLSQAVYKPDNNGHFGLNYPAYLHFTSPIRRYPDLLVHRGIRHLLRNGHSAQHLRRVDQAPPLPKEHIFPYDLKAMLGLGEHCSMTERRADDATRDVQLWLKCEYLRERVGDVYSGVIASVTGFGLFVELRDLYIEGLVHISSLPGDYYRYEAAHQQLVGERSGKTFRLGGKVTVQIARVDLDDKRIDLELLKANMPDAPLGARRALKKASKFDAPAKRKARGSKGPKRAGGSKVAKGRRSKK</sequence>
<dbReference type="PANTHER" id="PTHR23355:SF9">
    <property type="entry name" value="DIS3-LIKE EXONUCLEASE 2"/>
    <property type="match status" value="1"/>
</dbReference>
<dbReference type="InterPro" id="IPR040476">
    <property type="entry name" value="CSD2"/>
</dbReference>
<evidence type="ECO:0000256" key="2">
    <source>
        <dbReference type="ARBA" id="ARBA00004496"/>
    </source>
</evidence>
<dbReference type="eggNOG" id="COG0557">
    <property type="taxonomic scope" value="Bacteria"/>
</dbReference>
<evidence type="ECO:0000256" key="6">
    <source>
        <dbReference type="ARBA" id="ARBA00022839"/>
    </source>
</evidence>
<dbReference type="Gene3D" id="2.40.50.140">
    <property type="entry name" value="Nucleic acid-binding proteins"/>
    <property type="match status" value="2"/>
</dbReference>
<dbReference type="NCBIfam" id="TIGR00358">
    <property type="entry name" value="3_prime_RNase"/>
    <property type="match status" value="1"/>
</dbReference>
<gene>
    <name evidence="8" type="primary">rnr</name>
    <name evidence="10" type="ORF">IMCC3088_510</name>
</gene>
<dbReference type="NCBIfam" id="TIGR02063">
    <property type="entry name" value="RNase_R"/>
    <property type="match status" value="1"/>
</dbReference>
<evidence type="ECO:0000256" key="8">
    <source>
        <dbReference type="HAMAP-Rule" id="MF_01895"/>
    </source>
</evidence>
<dbReference type="InterPro" id="IPR012340">
    <property type="entry name" value="NA-bd_OB-fold"/>
</dbReference>
<evidence type="ECO:0000256" key="7">
    <source>
        <dbReference type="ARBA" id="ARBA00022884"/>
    </source>
</evidence>
<dbReference type="PROSITE" id="PS50126">
    <property type="entry name" value="S1"/>
    <property type="match status" value="1"/>
</dbReference>
<comment type="function">
    <text evidence="8">3'-5' exoribonuclease that releases 5'-nucleoside monophosphates and is involved in maturation of structured RNAs.</text>
</comment>
<protein>
    <recommendedName>
        <fullName evidence="8">Ribonuclease R</fullName>
        <shortName evidence="8">RNase R</shortName>
        <ecNumber evidence="8">3.1.13.1</ecNumber>
    </recommendedName>
</protein>
<comment type="subcellular location">
    <subcellularLocation>
        <location evidence="2 8">Cytoplasm</location>
    </subcellularLocation>
</comment>
<dbReference type="STRING" id="2518989.IMCC3088_510"/>
<keyword evidence="11" id="KW-1185">Reference proteome</keyword>
<dbReference type="GO" id="GO:0003723">
    <property type="term" value="F:RNA binding"/>
    <property type="evidence" value="ECO:0007669"/>
    <property type="project" value="UniProtKB-UniRule"/>
</dbReference>
<dbReference type="PROSITE" id="PS01175">
    <property type="entry name" value="RIBONUCLEASE_II"/>
    <property type="match status" value="1"/>
</dbReference>
<dbReference type="InterPro" id="IPR001900">
    <property type="entry name" value="RNase_II/R"/>
</dbReference>
<dbReference type="Pfam" id="PF17876">
    <property type="entry name" value="CSD2"/>
    <property type="match status" value="1"/>
</dbReference>
<dbReference type="InterPro" id="IPR003029">
    <property type="entry name" value="S1_domain"/>
</dbReference>
<dbReference type="InterPro" id="IPR011805">
    <property type="entry name" value="RNase_R"/>
</dbReference>
<dbReference type="Proteomes" id="UP000005615">
    <property type="component" value="Unassembled WGS sequence"/>
</dbReference>
<dbReference type="InterPro" id="IPR004476">
    <property type="entry name" value="RNase_II/RNase_R"/>
</dbReference>
<dbReference type="OrthoDB" id="9764149at2"/>
<dbReference type="SMART" id="SM00357">
    <property type="entry name" value="CSP"/>
    <property type="match status" value="2"/>
</dbReference>
<dbReference type="Pfam" id="PF00575">
    <property type="entry name" value="S1"/>
    <property type="match status" value="1"/>
</dbReference>
<dbReference type="HAMAP" id="MF_01895">
    <property type="entry name" value="RNase_R"/>
    <property type="match status" value="1"/>
</dbReference>
<keyword evidence="6 8" id="KW-0269">Exonuclease</keyword>
<comment type="similarity">
    <text evidence="8">Belongs to the RNR ribonuclease family. RNase R subfamily.</text>
</comment>
<organism evidence="10 11">
    <name type="scientific">Aequoribacter fuscus</name>
    <dbReference type="NCBI Taxonomy" id="2518989"/>
    <lineage>
        <taxon>Bacteria</taxon>
        <taxon>Pseudomonadati</taxon>
        <taxon>Pseudomonadota</taxon>
        <taxon>Gammaproteobacteria</taxon>
        <taxon>Cellvibrionales</taxon>
        <taxon>Halieaceae</taxon>
        <taxon>Aequoribacter</taxon>
    </lineage>
</organism>
<evidence type="ECO:0000313" key="11">
    <source>
        <dbReference type="Proteomes" id="UP000005615"/>
    </source>
</evidence>
<keyword evidence="7 8" id="KW-0694">RNA-binding</keyword>
<dbReference type="InterPro" id="IPR050180">
    <property type="entry name" value="RNR_Ribonuclease"/>
</dbReference>
<keyword evidence="5 8" id="KW-0378">Hydrolase</keyword>
<dbReference type="GO" id="GO:0008859">
    <property type="term" value="F:exoribonuclease II activity"/>
    <property type="evidence" value="ECO:0007669"/>
    <property type="project" value="UniProtKB-UniRule"/>
</dbReference>
<dbReference type="AlphaFoldDB" id="F3L5W1"/>
<dbReference type="RefSeq" id="WP_009577255.1">
    <property type="nucleotide sequence ID" value="NZ_AEIG01000137.1"/>
</dbReference>
<evidence type="ECO:0000256" key="3">
    <source>
        <dbReference type="ARBA" id="ARBA00022490"/>
    </source>
</evidence>
<accession>F3L5W1</accession>
<proteinExistence type="inferred from homology"/>
<feature type="compositionally biased region" description="Basic residues" evidence="9">
    <location>
        <begin position="802"/>
        <end position="812"/>
    </location>
</feature>
<dbReference type="Pfam" id="PF00773">
    <property type="entry name" value="RNB"/>
    <property type="match status" value="1"/>
</dbReference>
<evidence type="ECO:0000256" key="5">
    <source>
        <dbReference type="ARBA" id="ARBA00022801"/>
    </source>
</evidence>
<dbReference type="CDD" id="cd04471">
    <property type="entry name" value="S1_RNase_R"/>
    <property type="match status" value="1"/>
</dbReference>
<evidence type="ECO:0000256" key="9">
    <source>
        <dbReference type="SAM" id="MobiDB-lite"/>
    </source>
</evidence>
<dbReference type="SMART" id="SM00955">
    <property type="entry name" value="RNB"/>
    <property type="match status" value="1"/>
</dbReference>
<comment type="catalytic activity">
    <reaction evidence="1 8">
        <text>Exonucleolytic cleavage in the 3'- to 5'-direction to yield nucleoside 5'-phosphates.</text>
        <dbReference type="EC" id="3.1.13.1"/>
    </reaction>
</comment>
<feature type="region of interest" description="Disordered" evidence="9">
    <location>
        <begin position="1"/>
        <end position="39"/>
    </location>
</feature>
<dbReference type="InterPro" id="IPR013223">
    <property type="entry name" value="RNase_B_OB_dom"/>
</dbReference>
<reference evidence="10 11" key="1">
    <citation type="journal article" date="2011" name="J. Bacteriol.">
        <title>Genome sequence of strain IMCC3088, a proteorhodopsin-containing marine bacterium belonging to the OM60/NOR5 clade.</title>
        <authorList>
            <person name="Jang Y."/>
            <person name="Oh H.M."/>
            <person name="Kang I."/>
            <person name="Lee K."/>
            <person name="Yang S.J."/>
            <person name="Cho J.C."/>
        </authorList>
    </citation>
    <scope>NUCLEOTIDE SEQUENCE [LARGE SCALE GENOMIC DNA]</scope>
    <source>
        <strain evidence="10 11">IMCC3088</strain>
    </source>
</reference>
<feature type="region of interest" description="Disordered" evidence="9">
    <location>
        <begin position="793"/>
        <end position="827"/>
    </location>
</feature>
<evidence type="ECO:0000256" key="1">
    <source>
        <dbReference type="ARBA" id="ARBA00001849"/>
    </source>
</evidence>
<dbReference type="InterPro" id="IPR022966">
    <property type="entry name" value="RNase_II/R_CS"/>
</dbReference>
<keyword evidence="4 8" id="KW-0540">Nuclease</keyword>
<dbReference type="GO" id="GO:0005829">
    <property type="term" value="C:cytosol"/>
    <property type="evidence" value="ECO:0007669"/>
    <property type="project" value="UniProtKB-ARBA"/>
</dbReference>
<comment type="caution">
    <text evidence="10">The sequence shown here is derived from an EMBL/GenBank/DDBJ whole genome shotgun (WGS) entry which is preliminary data.</text>
</comment>
<evidence type="ECO:0000313" key="10">
    <source>
        <dbReference type="EMBL" id="EGG28285.1"/>
    </source>
</evidence>
<name>F3L5W1_9GAMM</name>
<feature type="compositionally biased region" description="Polar residues" evidence="9">
    <location>
        <begin position="7"/>
        <end position="19"/>
    </location>
</feature>
<keyword evidence="3 8" id="KW-0963">Cytoplasm</keyword>
<dbReference type="EMBL" id="AEIG01000137">
    <property type="protein sequence ID" value="EGG28285.1"/>
    <property type="molecule type" value="Genomic_DNA"/>
</dbReference>
<dbReference type="Pfam" id="PF08206">
    <property type="entry name" value="OB_RNB"/>
    <property type="match status" value="1"/>
</dbReference>
<dbReference type="GO" id="GO:0006402">
    <property type="term" value="P:mRNA catabolic process"/>
    <property type="evidence" value="ECO:0007669"/>
    <property type="project" value="TreeGrafter"/>
</dbReference>
<evidence type="ECO:0000256" key="4">
    <source>
        <dbReference type="ARBA" id="ARBA00022722"/>
    </source>
</evidence>
<dbReference type="PANTHER" id="PTHR23355">
    <property type="entry name" value="RIBONUCLEASE"/>
    <property type="match status" value="1"/>
</dbReference>
<dbReference type="SUPFAM" id="SSF50249">
    <property type="entry name" value="Nucleic acid-binding proteins"/>
    <property type="match status" value="4"/>
</dbReference>